<comment type="caution">
    <text evidence="1">The sequence shown here is derived from an EMBL/GenBank/DDBJ whole genome shotgun (WGS) entry which is preliminary data.</text>
</comment>
<gene>
    <name evidence="1" type="ORF">P775_20795</name>
</gene>
<evidence type="ECO:0000313" key="1">
    <source>
        <dbReference type="EMBL" id="PIL18242.1"/>
    </source>
</evidence>
<reference evidence="1 2" key="1">
    <citation type="submission" date="2013-09" db="EMBL/GenBank/DDBJ databases">
        <title>Genome sequencing of Phaeobacter antarcticus sp. nov. SM1211.</title>
        <authorList>
            <person name="Zhang X.-Y."/>
            <person name="Liu C."/>
            <person name="Chen X.-L."/>
            <person name="Xie B.-B."/>
            <person name="Qin Q.-L."/>
            <person name="Rong J.-C."/>
            <person name="Zhang Y.-Z."/>
        </authorList>
    </citation>
    <scope>NUCLEOTIDE SEQUENCE [LARGE SCALE GENOMIC DNA]</scope>
    <source>
        <strain evidence="1 2">SM1211</strain>
    </source>
</reference>
<dbReference type="EMBL" id="AWWI01000128">
    <property type="protein sequence ID" value="PIL18242.1"/>
    <property type="molecule type" value="Genomic_DNA"/>
</dbReference>
<proteinExistence type="predicted"/>
<accession>A0A2G8R9P1</accession>
<dbReference type="Proteomes" id="UP000231259">
    <property type="component" value="Unassembled WGS sequence"/>
</dbReference>
<dbReference type="AlphaFoldDB" id="A0A2G8R9P1"/>
<sequence>MPPHSVSLPHGERPATRCAKAVLFDLATGSMVISRSEVKMEIEPKLLAVSLSALVKLMQPEG</sequence>
<protein>
    <submittedName>
        <fullName evidence="1">Uncharacterized protein</fullName>
    </submittedName>
</protein>
<evidence type="ECO:0000313" key="2">
    <source>
        <dbReference type="Proteomes" id="UP000231259"/>
    </source>
</evidence>
<organism evidence="1 2">
    <name type="scientific">Puniceibacterium antarcticum</name>
    <dbReference type="NCBI Taxonomy" id="1206336"/>
    <lineage>
        <taxon>Bacteria</taxon>
        <taxon>Pseudomonadati</taxon>
        <taxon>Pseudomonadota</taxon>
        <taxon>Alphaproteobacteria</taxon>
        <taxon>Rhodobacterales</taxon>
        <taxon>Paracoccaceae</taxon>
        <taxon>Puniceibacterium</taxon>
    </lineage>
</organism>
<name>A0A2G8R9P1_9RHOB</name>
<keyword evidence="2" id="KW-1185">Reference proteome</keyword>